<evidence type="ECO:0000256" key="1">
    <source>
        <dbReference type="ARBA" id="ARBA00022468"/>
    </source>
</evidence>
<dbReference type="InterPro" id="IPR035969">
    <property type="entry name" value="Rab-GAP_TBC_sf"/>
</dbReference>
<evidence type="ECO:0000256" key="3">
    <source>
        <dbReference type="ARBA" id="ARBA00082648"/>
    </source>
</evidence>
<dbReference type="SUPFAM" id="SSF47923">
    <property type="entry name" value="Ypt/Rab-GAP domain of gyp1p"/>
    <property type="match status" value="1"/>
</dbReference>
<accession>A0A1X0QZ89</accession>
<evidence type="ECO:0000256" key="2">
    <source>
        <dbReference type="ARBA" id="ARBA00072091"/>
    </source>
</evidence>
<keyword evidence="1" id="KW-0343">GTPase activation</keyword>
<dbReference type="GO" id="GO:0005096">
    <property type="term" value="F:GTPase activator activity"/>
    <property type="evidence" value="ECO:0007669"/>
    <property type="project" value="UniProtKB-KW"/>
</dbReference>
<dbReference type="FunFam" id="1.10.472.80:FF:000005">
    <property type="entry name" value="TBC1 domain family member 15"/>
    <property type="match status" value="1"/>
</dbReference>
<protein>
    <recommendedName>
        <fullName evidence="2">GTPase-activating protein GYP7</fullName>
    </recommendedName>
    <alternativeName>
        <fullName evidence="3">GAP for YPT7</fullName>
    </alternativeName>
</protein>
<dbReference type="PANTHER" id="PTHR22957:SF502">
    <property type="entry name" value="SMALL G PROTEIN SIGNALING MODULATOR 2-RELATED"/>
    <property type="match status" value="1"/>
</dbReference>
<dbReference type="GO" id="GO:0005737">
    <property type="term" value="C:cytoplasm"/>
    <property type="evidence" value="ECO:0007669"/>
    <property type="project" value="UniProtKB-ARBA"/>
</dbReference>
<dbReference type="SMART" id="SM00164">
    <property type="entry name" value="TBC"/>
    <property type="match status" value="1"/>
</dbReference>
<proteinExistence type="predicted"/>
<dbReference type="PROSITE" id="PS50086">
    <property type="entry name" value="TBC_RABGAP"/>
    <property type="match status" value="1"/>
</dbReference>
<evidence type="ECO:0000259" key="4">
    <source>
        <dbReference type="PROSITE" id="PS50086"/>
    </source>
</evidence>
<dbReference type="InterPro" id="IPR000195">
    <property type="entry name" value="Rab-GAP-TBC_dom"/>
</dbReference>
<dbReference type="EMBL" id="KV921954">
    <property type="protein sequence ID" value="ORE05072.1"/>
    <property type="molecule type" value="Genomic_DNA"/>
</dbReference>
<dbReference type="VEuPathDB" id="FungiDB:BCV72DRAFT_250839"/>
<name>A0A1X0QZ89_RHIZD</name>
<gene>
    <name evidence="5" type="ORF">BCV72DRAFT_250839</name>
</gene>
<feature type="domain" description="Rab-GAP TBC" evidence="4">
    <location>
        <begin position="3"/>
        <end position="268"/>
    </location>
</feature>
<dbReference type="Pfam" id="PF00566">
    <property type="entry name" value="RabGAP-TBC"/>
    <property type="match status" value="1"/>
</dbReference>
<organism evidence="5">
    <name type="scientific">Rhizopus microsporus var. microsporus</name>
    <dbReference type="NCBI Taxonomy" id="86635"/>
    <lineage>
        <taxon>Eukaryota</taxon>
        <taxon>Fungi</taxon>
        <taxon>Fungi incertae sedis</taxon>
        <taxon>Mucoromycota</taxon>
        <taxon>Mucoromycotina</taxon>
        <taxon>Mucoromycetes</taxon>
        <taxon>Mucorales</taxon>
        <taxon>Mucorineae</taxon>
        <taxon>Rhizopodaceae</taxon>
        <taxon>Rhizopus</taxon>
    </lineage>
</organism>
<dbReference type="PANTHER" id="PTHR22957">
    <property type="entry name" value="TBC1 DOMAIN FAMILY MEMBER GTPASE-ACTIVATING PROTEIN"/>
    <property type="match status" value="1"/>
</dbReference>
<reference evidence="5" key="1">
    <citation type="journal article" date="2016" name="Proc. Natl. Acad. Sci. U.S.A.">
        <title>Lipid metabolic changes in an early divergent fungus govern the establishment of a mutualistic symbiosis with endobacteria.</title>
        <authorList>
            <person name="Lastovetsky O.A."/>
            <person name="Gaspar M.L."/>
            <person name="Mondo S.J."/>
            <person name="LaButti K.M."/>
            <person name="Sandor L."/>
            <person name="Grigoriev I.V."/>
            <person name="Henry S.A."/>
            <person name="Pawlowska T.E."/>
        </authorList>
    </citation>
    <scope>NUCLEOTIDE SEQUENCE [LARGE SCALE GENOMIC DNA]</scope>
    <source>
        <strain evidence="5">ATCC 52814</strain>
    </source>
</reference>
<dbReference type="Gene3D" id="1.10.472.80">
    <property type="entry name" value="Ypt/Rab-GAP domain of gyp1p, domain 3"/>
    <property type="match status" value="1"/>
</dbReference>
<dbReference type="OrthoDB" id="10264062at2759"/>
<evidence type="ECO:0000313" key="5">
    <source>
        <dbReference type="EMBL" id="ORE05072.1"/>
    </source>
</evidence>
<dbReference type="Proteomes" id="UP000242414">
    <property type="component" value="Unassembled WGS sequence"/>
</dbReference>
<dbReference type="AlphaFoldDB" id="A0A1X0QZ89"/>
<sequence length="355" mass="42219">MDPFIATLKEARWSILSTLSKVTKFSREAANHLFISQSNDLTENETVRRTMDDYDSARIFLAKWAAGLADESEKATPDERKYRHVGIWGHGWEEETALGVFEILNSDNDLSIPTHTRTGPVSSQAWNGFFDTQGKLAVEYESLKSQWLNDQDYQSTPLFQDQKHRIGMSDLLSPIYAVMGEEYLAFWSFVGYMERMKSNFCTDQSGMHHQLLILDHMLQFMDPALYKHLQRTNSCNFFFCFRWLLVWYKREFPWVDMLVLWEVLWTDYLTDKFYLFIALAILDKHRDYIIEYLKNFDEILKYINDLSMRIDLQDILQRAEILFYQFKQRLNAVDNKRNQLQQKDKKPSKIYKNYP</sequence>